<reference evidence="2" key="1">
    <citation type="submission" date="2022-11" db="EMBL/GenBank/DDBJ databases">
        <authorList>
            <person name="Morgan W.R."/>
            <person name="Tartar A."/>
        </authorList>
    </citation>
    <scope>NUCLEOTIDE SEQUENCE</scope>
    <source>
        <strain evidence="2">ARSEF 373</strain>
    </source>
</reference>
<evidence type="ECO:0000313" key="3">
    <source>
        <dbReference type="Proteomes" id="UP001146120"/>
    </source>
</evidence>
<gene>
    <name evidence="2" type="ORF">N0F65_005712</name>
</gene>
<dbReference type="AlphaFoldDB" id="A0AAV2ZF08"/>
<accession>A0AAV2ZF08</accession>
<protein>
    <recommendedName>
        <fullName evidence="1">HTH psq-type domain-containing protein</fullName>
    </recommendedName>
</protein>
<dbReference type="SUPFAM" id="SSF46689">
    <property type="entry name" value="Homeodomain-like"/>
    <property type="match status" value="1"/>
</dbReference>
<evidence type="ECO:0000259" key="1">
    <source>
        <dbReference type="Pfam" id="PF04218"/>
    </source>
</evidence>
<comment type="caution">
    <text evidence="2">The sequence shown here is derived from an EMBL/GenBank/DDBJ whole genome shotgun (WGS) entry which is preliminary data.</text>
</comment>
<dbReference type="Proteomes" id="UP001146120">
    <property type="component" value="Unassembled WGS sequence"/>
</dbReference>
<keyword evidence="3" id="KW-1185">Reference proteome</keyword>
<dbReference type="EMBL" id="DAKRPA010000015">
    <property type="protein sequence ID" value="DBA03822.1"/>
    <property type="molecule type" value="Genomic_DNA"/>
</dbReference>
<organism evidence="2 3">
    <name type="scientific">Lagenidium giganteum</name>
    <dbReference type="NCBI Taxonomy" id="4803"/>
    <lineage>
        <taxon>Eukaryota</taxon>
        <taxon>Sar</taxon>
        <taxon>Stramenopiles</taxon>
        <taxon>Oomycota</taxon>
        <taxon>Peronosporomycetes</taxon>
        <taxon>Pythiales</taxon>
        <taxon>Pythiaceae</taxon>
    </lineage>
</organism>
<evidence type="ECO:0000313" key="2">
    <source>
        <dbReference type="EMBL" id="DBA03822.1"/>
    </source>
</evidence>
<feature type="domain" description="HTH psq-type" evidence="1">
    <location>
        <begin position="20"/>
        <end position="59"/>
    </location>
</feature>
<proteinExistence type="predicted"/>
<reference evidence="2" key="2">
    <citation type="journal article" date="2023" name="Microbiol Resour">
        <title>Decontamination and Annotation of the Draft Genome Sequence of the Oomycete Lagenidium giganteum ARSEF 373.</title>
        <authorList>
            <person name="Morgan W.R."/>
            <person name="Tartar A."/>
        </authorList>
    </citation>
    <scope>NUCLEOTIDE SEQUENCE</scope>
    <source>
        <strain evidence="2">ARSEF 373</strain>
    </source>
</reference>
<name>A0AAV2ZF08_9STRA</name>
<dbReference type="Pfam" id="PF04218">
    <property type="entry name" value="CENP-B_N"/>
    <property type="match status" value="1"/>
</dbReference>
<dbReference type="GO" id="GO:0003677">
    <property type="term" value="F:DNA binding"/>
    <property type="evidence" value="ECO:0007669"/>
    <property type="project" value="InterPro"/>
</dbReference>
<dbReference type="InterPro" id="IPR007889">
    <property type="entry name" value="HTH_Psq"/>
</dbReference>
<dbReference type="InterPro" id="IPR009057">
    <property type="entry name" value="Homeodomain-like_sf"/>
</dbReference>
<sequence length="80" mass="8996">MATPPAVSAPRMSRYLNDTERFQIIQRIDRGEKQAALAREFGVTRAAICHMYKNRHEIIARFSSLLASAQSLYVAARLCG</sequence>
<dbReference type="Gene3D" id="1.10.10.60">
    <property type="entry name" value="Homeodomain-like"/>
    <property type="match status" value="1"/>
</dbReference>